<evidence type="ECO:0000256" key="1">
    <source>
        <dbReference type="SAM" id="Phobius"/>
    </source>
</evidence>
<dbReference type="OrthoDB" id="6349206at2759"/>
<protein>
    <submittedName>
        <fullName evidence="4">Protein snakeskin</fullName>
    </submittedName>
</protein>
<evidence type="ECO:0000313" key="2">
    <source>
        <dbReference type="EnsemblMetazoa" id="MDOA000904-PB"/>
    </source>
</evidence>
<name>A0A1I8M3L8_MUSDO</name>
<dbReference type="eggNOG" id="ENOG502TCYI">
    <property type="taxonomic scope" value="Eukaryota"/>
</dbReference>
<keyword evidence="1" id="KW-0812">Transmembrane</keyword>
<sequence>MQFNNRAILKIIELVIAVVCIVLWETSGNFSSNALIVCGTMGGYAVICAVILIGHVINSVVEKRLNGLFSIIGCVLFVISGALIIDQWHDRSDLLFKESKRNALAAGSLMIINGAVFLMDTISIFRTRVEIPVIREVNKNKLEINRF</sequence>
<reference evidence="2" key="1">
    <citation type="submission" date="2020-05" db="UniProtKB">
        <authorList>
            <consortium name="EnsemblMetazoa"/>
        </authorList>
    </citation>
    <scope>IDENTIFICATION</scope>
    <source>
        <strain evidence="2">Aabys</strain>
    </source>
</reference>
<keyword evidence="1" id="KW-1133">Transmembrane helix</keyword>
<dbReference type="PANTHER" id="PTHR36692:SF2">
    <property type="entry name" value="GEO12064P1"/>
    <property type="match status" value="1"/>
</dbReference>
<dbReference type="AlphaFoldDB" id="A0A1I8M3L8"/>
<dbReference type="InterPro" id="IPR038976">
    <property type="entry name" value="Ssk"/>
</dbReference>
<dbReference type="VEuPathDB" id="VectorBase:MDOA000904"/>
<evidence type="ECO:0000313" key="3">
    <source>
        <dbReference type="Proteomes" id="UP001652621"/>
    </source>
</evidence>
<feature type="transmembrane region" description="Helical" evidence="1">
    <location>
        <begin position="30"/>
        <end position="53"/>
    </location>
</feature>
<accession>A0A1I8M3L8</accession>
<keyword evidence="3" id="KW-1185">Reference proteome</keyword>
<proteinExistence type="predicted"/>
<dbReference type="PANTHER" id="PTHR36692">
    <property type="entry name" value="PROTEIN SNAKESKIN"/>
    <property type="match status" value="1"/>
</dbReference>
<feature type="transmembrane region" description="Helical" evidence="1">
    <location>
        <begin position="105"/>
        <end position="125"/>
    </location>
</feature>
<dbReference type="EnsemblMetazoa" id="MDOA000904-RB">
    <property type="protein sequence ID" value="MDOA000904-PB"/>
    <property type="gene ID" value="MDOA000904"/>
</dbReference>
<evidence type="ECO:0000313" key="4">
    <source>
        <dbReference type="RefSeq" id="XP_058985374.1"/>
    </source>
</evidence>
<dbReference type="RefSeq" id="XP_058985374.1">
    <property type="nucleotide sequence ID" value="XM_059129391.1"/>
</dbReference>
<reference evidence="4" key="2">
    <citation type="submission" date="2025-05" db="UniProtKB">
        <authorList>
            <consortium name="RefSeq"/>
        </authorList>
    </citation>
    <scope>IDENTIFICATION</scope>
    <source>
        <strain evidence="4">Aabys</strain>
        <tissue evidence="4">Whole body</tissue>
    </source>
</reference>
<dbReference type="VEuPathDB" id="VectorBase:MDOMA2_002613"/>
<dbReference type="Proteomes" id="UP001652621">
    <property type="component" value="Unplaced"/>
</dbReference>
<gene>
    <name evidence="2" type="primary">101891671</name>
    <name evidence="4" type="synonym">LOC101891671</name>
</gene>
<dbReference type="GO" id="GO:0019991">
    <property type="term" value="P:septate junction assembly"/>
    <property type="evidence" value="ECO:0007669"/>
    <property type="project" value="InterPro"/>
</dbReference>
<feature type="transmembrane region" description="Helical" evidence="1">
    <location>
        <begin position="7"/>
        <end position="24"/>
    </location>
</feature>
<keyword evidence="1" id="KW-0472">Membrane</keyword>
<dbReference type="GO" id="GO:0005886">
    <property type="term" value="C:plasma membrane"/>
    <property type="evidence" value="ECO:0007669"/>
    <property type="project" value="TreeGrafter"/>
</dbReference>
<feature type="transmembrane region" description="Helical" evidence="1">
    <location>
        <begin position="65"/>
        <end position="85"/>
    </location>
</feature>
<organism evidence="2">
    <name type="scientific">Musca domestica</name>
    <name type="common">House fly</name>
    <dbReference type="NCBI Taxonomy" id="7370"/>
    <lineage>
        <taxon>Eukaryota</taxon>
        <taxon>Metazoa</taxon>
        <taxon>Ecdysozoa</taxon>
        <taxon>Arthropoda</taxon>
        <taxon>Hexapoda</taxon>
        <taxon>Insecta</taxon>
        <taxon>Pterygota</taxon>
        <taxon>Neoptera</taxon>
        <taxon>Endopterygota</taxon>
        <taxon>Diptera</taxon>
        <taxon>Brachycera</taxon>
        <taxon>Muscomorpha</taxon>
        <taxon>Muscoidea</taxon>
        <taxon>Muscidae</taxon>
        <taxon>Musca</taxon>
    </lineage>
</organism>